<comment type="caution">
    <text evidence="1">The sequence shown here is derived from an EMBL/GenBank/DDBJ whole genome shotgun (WGS) entry which is preliminary data.</text>
</comment>
<organism evidence="1 2">
    <name type="scientific">Durusdinium trenchii</name>
    <dbReference type="NCBI Taxonomy" id="1381693"/>
    <lineage>
        <taxon>Eukaryota</taxon>
        <taxon>Sar</taxon>
        <taxon>Alveolata</taxon>
        <taxon>Dinophyceae</taxon>
        <taxon>Suessiales</taxon>
        <taxon>Symbiodiniaceae</taxon>
        <taxon>Durusdinium</taxon>
    </lineage>
</organism>
<protein>
    <submittedName>
        <fullName evidence="1">Integrase catalytic domain-containing protein</fullName>
    </submittedName>
</protein>
<accession>A0ABP0N1F7</accession>
<reference evidence="1 2" key="1">
    <citation type="submission" date="2024-02" db="EMBL/GenBank/DDBJ databases">
        <authorList>
            <person name="Chen Y."/>
            <person name="Shah S."/>
            <person name="Dougan E. K."/>
            <person name="Thang M."/>
            <person name="Chan C."/>
        </authorList>
    </citation>
    <scope>NUCLEOTIDE SEQUENCE [LARGE SCALE GENOMIC DNA]</scope>
</reference>
<sequence>MDPYIPFLPRWIMSLLVPSEFRRWVHAVDRRCKELNRDGIKVPCSPLFLAEPELRSAAPCCAKTVKICKKKDSLKSLATCDDSTEAWTLGTSNVCYLLMVGLR</sequence>
<keyword evidence="2" id="KW-1185">Reference proteome</keyword>
<gene>
    <name evidence="1" type="ORF">SCF082_LOCUS30839</name>
</gene>
<dbReference type="Proteomes" id="UP001642464">
    <property type="component" value="Unassembled WGS sequence"/>
</dbReference>
<name>A0ABP0N1F7_9DINO</name>
<dbReference type="EMBL" id="CAXAMM010025714">
    <property type="protein sequence ID" value="CAK9057434.1"/>
    <property type="molecule type" value="Genomic_DNA"/>
</dbReference>
<evidence type="ECO:0000313" key="2">
    <source>
        <dbReference type="Proteomes" id="UP001642464"/>
    </source>
</evidence>
<proteinExistence type="predicted"/>
<evidence type="ECO:0000313" key="1">
    <source>
        <dbReference type="EMBL" id="CAK9057434.1"/>
    </source>
</evidence>